<evidence type="ECO:0000313" key="1">
    <source>
        <dbReference type="EMBL" id="WBW72428.1"/>
    </source>
</evidence>
<sequence length="68" mass="7860">MAVFNKIFYNVMGKPTTPARLVKNELADKSVAPTHRLTRMKHFQCQIVPNEMRFSSVNDDLHTTIKNQ</sequence>
<reference evidence="1 2" key="1">
    <citation type="journal article" date="2023" name="G3 (Bethesda)">
        <title>A high-quality reference genome for the fission yeast Schizosaccharomyces osmophilus.</title>
        <authorList>
            <person name="Jia G.S."/>
            <person name="Zhang W.C."/>
            <person name="Liang Y."/>
            <person name="Liu X.H."/>
            <person name="Rhind N."/>
            <person name="Pidoux A."/>
            <person name="Brysch-Herzberg M."/>
            <person name="Du L.L."/>
        </authorList>
    </citation>
    <scope>NUCLEOTIDE SEQUENCE [LARGE SCALE GENOMIC DNA]</scope>
    <source>
        <strain evidence="1 2">CBS 15793</strain>
    </source>
</reference>
<organism evidence="1 2">
    <name type="scientific">Schizosaccharomyces osmophilus</name>
    <dbReference type="NCBI Taxonomy" id="2545709"/>
    <lineage>
        <taxon>Eukaryota</taxon>
        <taxon>Fungi</taxon>
        <taxon>Dikarya</taxon>
        <taxon>Ascomycota</taxon>
        <taxon>Taphrinomycotina</taxon>
        <taxon>Schizosaccharomycetes</taxon>
        <taxon>Schizosaccharomycetales</taxon>
        <taxon>Schizosaccharomycetaceae</taxon>
        <taxon>Schizosaccharomyces</taxon>
    </lineage>
</organism>
<dbReference type="GeneID" id="80874938"/>
<dbReference type="Proteomes" id="UP001212411">
    <property type="component" value="Chromosome 1"/>
</dbReference>
<accession>A0AAE9WD08</accession>
<gene>
    <name evidence="1" type="ORF">SOMG_01456</name>
</gene>
<proteinExistence type="predicted"/>
<dbReference type="AlphaFoldDB" id="A0AAE9WD08"/>
<protein>
    <submittedName>
        <fullName evidence="1">Uncharacterized protein</fullName>
    </submittedName>
</protein>
<keyword evidence="2" id="KW-1185">Reference proteome</keyword>
<dbReference type="RefSeq" id="XP_056036671.1">
    <property type="nucleotide sequence ID" value="XM_056180249.1"/>
</dbReference>
<dbReference type="KEGG" id="som:SOMG_01456"/>
<dbReference type="EMBL" id="CP115611">
    <property type="protein sequence ID" value="WBW72428.1"/>
    <property type="molecule type" value="Genomic_DNA"/>
</dbReference>
<name>A0AAE9WD08_9SCHI</name>
<evidence type="ECO:0000313" key="2">
    <source>
        <dbReference type="Proteomes" id="UP001212411"/>
    </source>
</evidence>